<feature type="transmembrane region" description="Helical" evidence="15">
    <location>
        <begin position="30"/>
        <end position="48"/>
    </location>
</feature>
<evidence type="ECO:0000256" key="11">
    <source>
        <dbReference type="ARBA" id="ARBA00023136"/>
    </source>
</evidence>
<dbReference type="Pfam" id="PF08030">
    <property type="entry name" value="NAD_binding_6"/>
    <property type="match status" value="1"/>
</dbReference>
<comment type="subcellular location">
    <subcellularLocation>
        <location evidence="1">Cell membrane</location>
        <topology evidence="1">Multi-pass membrane protein</topology>
    </subcellularLocation>
</comment>
<keyword evidence="4" id="KW-0813">Transport</keyword>
<dbReference type="GO" id="GO:0052851">
    <property type="term" value="F:ferric-chelate reductase (NADPH) activity"/>
    <property type="evidence" value="ECO:0007669"/>
    <property type="project" value="UniProtKB-EC"/>
</dbReference>
<name>A0AAQ3M0G3_9PEZI</name>
<evidence type="ECO:0000256" key="8">
    <source>
        <dbReference type="ARBA" id="ARBA00022989"/>
    </source>
</evidence>
<feature type="transmembrane region" description="Helical" evidence="15">
    <location>
        <begin position="189"/>
        <end position="207"/>
    </location>
</feature>
<dbReference type="SFLD" id="SFLDS00052">
    <property type="entry name" value="Ferric_Reductase_Domain"/>
    <property type="match status" value="1"/>
</dbReference>
<feature type="compositionally biased region" description="Low complexity" evidence="14">
    <location>
        <begin position="522"/>
        <end position="533"/>
    </location>
</feature>
<dbReference type="PANTHER" id="PTHR32361:SF9">
    <property type="entry name" value="FERRIC REDUCTASE TRANSMEMBRANE COMPONENT 3-RELATED"/>
    <property type="match status" value="1"/>
</dbReference>
<proteinExistence type="inferred from homology"/>
<gene>
    <name evidence="17" type="ORF">R9X50_00053800</name>
</gene>
<evidence type="ECO:0000313" key="18">
    <source>
        <dbReference type="Proteomes" id="UP001303373"/>
    </source>
</evidence>
<protein>
    <recommendedName>
        <fullName evidence="3">ferric-chelate reductase (NADPH)</fullName>
        <ecNumber evidence="3">1.16.1.9</ecNumber>
    </recommendedName>
</protein>
<dbReference type="CDD" id="cd06186">
    <property type="entry name" value="NOX_Duox_like_FAD_NADP"/>
    <property type="match status" value="1"/>
</dbReference>
<evidence type="ECO:0000256" key="9">
    <source>
        <dbReference type="ARBA" id="ARBA00023002"/>
    </source>
</evidence>
<dbReference type="SUPFAM" id="SSF52343">
    <property type="entry name" value="Ferredoxin reductase-like, C-terminal NADP-linked domain"/>
    <property type="match status" value="1"/>
</dbReference>
<evidence type="ECO:0000256" key="7">
    <source>
        <dbReference type="ARBA" id="ARBA00022982"/>
    </source>
</evidence>
<reference evidence="17 18" key="1">
    <citation type="submission" date="2023-11" db="EMBL/GenBank/DDBJ databases">
        <title>An acidophilic fungus is an integral part of prey digestion in a carnivorous sundew plant.</title>
        <authorList>
            <person name="Tsai I.J."/>
        </authorList>
    </citation>
    <scope>NUCLEOTIDE SEQUENCE [LARGE SCALE GENOMIC DNA]</scope>
    <source>
        <strain evidence="17">169a</strain>
    </source>
</reference>
<keyword evidence="9" id="KW-0560">Oxidoreductase</keyword>
<evidence type="ECO:0000256" key="6">
    <source>
        <dbReference type="ARBA" id="ARBA00022692"/>
    </source>
</evidence>
<feature type="domain" description="FAD-binding FR-type" evidence="16">
    <location>
        <begin position="293"/>
        <end position="415"/>
    </location>
</feature>
<feature type="transmembrane region" description="Helical" evidence="15">
    <location>
        <begin position="253"/>
        <end position="273"/>
    </location>
</feature>
<dbReference type="GO" id="GO:0006879">
    <property type="term" value="P:intracellular iron ion homeostasis"/>
    <property type="evidence" value="ECO:0007669"/>
    <property type="project" value="TreeGrafter"/>
</dbReference>
<evidence type="ECO:0000256" key="3">
    <source>
        <dbReference type="ARBA" id="ARBA00012668"/>
    </source>
</evidence>
<sequence length="623" mass="69745">MSGMDMSGMGGMDMSTSGLFTPVNMKIARAYWGMIAGAVGFLACLRFVSIIQSRRRRNVASKSPHAIPSRPNGVVSQAYATATASLREMSYPQPIYFTGRLSKYFSPMPVGQSLVLVVYWIVLLAFLWTGTILEKDDPMYAYKWEKVGFRAAWVSVSQIPFVYLLSCKFNPISILTGISYERFNWLHRWAARTVFLTLIVHWSFFFTEWSLADMVQMEFEMMSMVKYGFGAWSVIGWMVLSGFGFFRKMNYELFVAQHICAAAVLLWLIFIHVPAYARYNVYMAIGFVAFDWTARIVWNVSRNTHIFGSSGAKFPGYSAQAEILPGNMVRLTVEDIDFQWKAGQHVRLSIPCLRPFELHPFTIANTSSSMPNHHMTMVIKAHSGFSKVLHSTAVKSPSRNYRAFISGPWGSPPDLSHFETVVLIACSSGASFTTPLVEELFKNPSCAKTVVLHWIVRSREHFQWFGSTLENVVKLAQETQFSLQVIIHITQSLEPSILFSNRTSLQTAQIQKYAPNEDARSLEGSSSGDSVSSTMDEKSPLSSSYRRLAPASLTMRYSGRPTVESMIRSPVEHALGETAVVVCGGLSITAEVRNFVTALSDERAVHKGTGAQGIYLFAESFGW</sequence>
<dbReference type="Pfam" id="PF08022">
    <property type="entry name" value="FAD_binding_8"/>
    <property type="match status" value="1"/>
</dbReference>
<dbReference type="Pfam" id="PF01794">
    <property type="entry name" value="Ferric_reduct"/>
    <property type="match status" value="1"/>
</dbReference>
<dbReference type="SFLD" id="SFLDG01168">
    <property type="entry name" value="Ferric_reductase_subgroup_(FRE"/>
    <property type="match status" value="1"/>
</dbReference>
<comment type="catalytic activity">
    <reaction evidence="13">
        <text>2 a Fe(II)-siderophore + NADP(+) + H(+) = 2 a Fe(III)-siderophore + NADPH</text>
        <dbReference type="Rhea" id="RHEA:28795"/>
        <dbReference type="Rhea" id="RHEA-COMP:11342"/>
        <dbReference type="Rhea" id="RHEA-COMP:11344"/>
        <dbReference type="ChEBI" id="CHEBI:15378"/>
        <dbReference type="ChEBI" id="CHEBI:29033"/>
        <dbReference type="ChEBI" id="CHEBI:29034"/>
        <dbReference type="ChEBI" id="CHEBI:57783"/>
        <dbReference type="ChEBI" id="CHEBI:58349"/>
        <dbReference type="EC" id="1.16.1.9"/>
    </reaction>
</comment>
<feature type="region of interest" description="Disordered" evidence="14">
    <location>
        <begin position="516"/>
        <end position="544"/>
    </location>
</feature>
<comment type="similarity">
    <text evidence="2">Belongs to the ferric reductase (FRE) family.</text>
</comment>
<dbReference type="InterPro" id="IPR013121">
    <property type="entry name" value="Fe_red_NAD-bd_6"/>
</dbReference>
<dbReference type="InterPro" id="IPR039261">
    <property type="entry name" value="FNR_nucleotide-bd"/>
</dbReference>
<evidence type="ECO:0000313" key="17">
    <source>
        <dbReference type="EMBL" id="WPG97757.1"/>
    </source>
</evidence>
<organism evidence="17 18">
    <name type="scientific">Acrodontium crateriforme</name>
    <dbReference type="NCBI Taxonomy" id="150365"/>
    <lineage>
        <taxon>Eukaryota</taxon>
        <taxon>Fungi</taxon>
        <taxon>Dikarya</taxon>
        <taxon>Ascomycota</taxon>
        <taxon>Pezizomycotina</taxon>
        <taxon>Dothideomycetes</taxon>
        <taxon>Dothideomycetidae</taxon>
        <taxon>Mycosphaerellales</taxon>
        <taxon>Teratosphaeriaceae</taxon>
        <taxon>Acrodontium</taxon>
    </lineage>
</organism>
<dbReference type="AlphaFoldDB" id="A0AAQ3M0G3"/>
<evidence type="ECO:0000256" key="13">
    <source>
        <dbReference type="ARBA" id="ARBA00048483"/>
    </source>
</evidence>
<keyword evidence="11 15" id="KW-0472">Membrane</keyword>
<evidence type="ECO:0000259" key="16">
    <source>
        <dbReference type="PROSITE" id="PS51384"/>
    </source>
</evidence>
<dbReference type="InterPro" id="IPR017938">
    <property type="entry name" value="Riboflavin_synthase-like_b-brl"/>
</dbReference>
<evidence type="ECO:0000256" key="14">
    <source>
        <dbReference type="SAM" id="MobiDB-lite"/>
    </source>
</evidence>
<keyword evidence="12" id="KW-0325">Glycoprotein</keyword>
<dbReference type="InterPro" id="IPR051410">
    <property type="entry name" value="Ferric/Cupric_Reductase"/>
</dbReference>
<dbReference type="SUPFAM" id="SSF63380">
    <property type="entry name" value="Riboflavin synthase domain-like"/>
    <property type="match status" value="1"/>
</dbReference>
<evidence type="ECO:0000256" key="12">
    <source>
        <dbReference type="ARBA" id="ARBA00023180"/>
    </source>
</evidence>
<feature type="transmembrane region" description="Helical" evidence="15">
    <location>
        <begin position="151"/>
        <end position="169"/>
    </location>
</feature>
<accession>A0AAQ3M0G3</accession>
<dbReference type="InterPro" id="IPR017927">
    <property type="entry name" value="FAD-bd_FR_type"/>
</dbReference>
<dbReference type="GO" id="GO:0015677">
    <property type="term" value="P:copper ion import"/>
    <property type="evidence" value="ECO:0007669"/>
    <property type="project" value="TreeGrafter"/>
</dbReference>
<evidence type="ECO:0000256" key="2">
    <source>
        <dbReference type="ARBA" id="ARBA00006278"/>
    </source>
</evidence>
<evidence type="ECO:0000256" key="1">
    <source>
        <dbReference type="ARBA" id="ARBA00004651"/>
    </source>
</evidence>
<feature type="transmembrane region" description="Helical" evidence="15">
    <location>
        <begin position="227"/>
        <end position="246"/>
    </location>
</feature>
<keyword evidence="5" id="KW-1003">Cell membrane</keyword>
<keyword evidence="6 15" id="KW-0812">Transmembrane</keyword>
<dbReference type="Gene3D" id="3.40.50.80">
    <property type="entry name" value="Nucleotide-binding domain of ferredoxin-NADP reductase (FNR) module"/>
    <property type="match status" value="1"/>
</dbReference>
<dbReference type="EC" id="1.16.1.9" evidence="3"/>
<evidence type="ECO:0000256" key="4">
    <source>
        <dbReference type="ARBA" id="ARBA00022448"/>
    </source>
</evidence>
<dbReference type="GO" id="GO:0006826">
    <property type="term" value="P:iron ion transport"/>
    <property type="evidence" value="ECO:0007669"/>
    <property type="project" value="UniProtKB-ARBA"/>
</dbReference>
<dbReference type="PANTHER" id="PTHR32361">
    <property type="entry name" value="FERRIC/CUPRIC REDUCTASE TRANSMEMBRANE COMPONENT"/>
    <property type="match status" value="1"/>
</dbReference>
<evidence type="ECO:0000256" key="10">
    <source>
        <dbReference type="ARBA" id="ARBA00023065"/>
    </source>
</evidence>
<dbReference type="PROSITE" id="PS51384">
    <property type="entry name" value="FAD_FR"/>
    <property type="match status" value="1"/>
</dbReference>
<evidence type="ECO:0000256" key="15">
    <source>
        <dbReference type="SAM" id="Phobius"/>
    </source>
</evidence>
<keyword evidence="7" id="KW-0249">Electron transport</keyword>
<keyword evidence="10" id="KW-0406">Ion transport</keyword>
<evidence type="ECO:0000256" key="5">
    <source>
        <dbReference type="ARBA" id="ARBA00022475"/>
    </source>
</evidence>
<keyword evidence="18" id="KW-1185">Reference proteome</keyword>
<dbReference type="GO" id="GO:0005886">
    <property type="term" value="C:plasma membrane"/>
    <property type="evidence" value="ECO:0007669"/>
    <property type="project" value="UniProtKB-SubCell"/>
</dbReference>
<keyword evidence="8 15" id="KW-1133">Transmembrane helix</keyword>
<dbReference type="InterPro" id="IPR013112">
    <property type="entry name" value="FAD-bd_8"/>
</dbReference>
<dbReference type="Proteomes" id="UP001303373">
    <property type="component" value="Chromosome 1"/>
</dbReference>
<feature type="transmembrane region" description="Helical" evidence="15">
    <location>
        <begin position="110"/>
        <end position="131"/>
    </location>
</feature>
<dbReference type="InterPro" id="IPR013130">
    <property type="entry name" value="Fe3_Rdtase_TM_dom"/>
</dbReference>
<dbReference type="EMBL" id="CP138580">
    <property type="protein sequence ID" value="WPG97757.1"/>
    <property type="molecule type" value="Genomic_DNA"/>
</dbReference>